<dbReference type="GO" id="GO:0110001">
    <property type="term" value="C:toxin-antitoxin complex"/>
    <property type="evidence" value="ECO:0007669"/>
    <property type="project" value="InterPro"/>
</dbReference>
<dbReference type="NCBIfam" id="NF047751">
    <property type="entry name" value="HepT_toxin"/>
    <property type="match status" value="1"/>
</dbReference>
<comment type="caution">
    <text evidence="5">The sequence shown here is derived from an EMBL/GenBank/DDBJ whole genome shotgun (WGS) entry which is preliminary data.</text>
</comment>
<organism evidence="5 6">
    <name type="scientific">Candidatus Neomicrothrix subdominans</name>
    <dbReference type="NCBI Taxonomy" id="2954438"/>
    <lineage>
        <taxon>Bacteria</taxon>
        <taxon>Bacillati</taxon>
        <taxon>Actinomycetota</taxon>
        <taxon>Acidimicrobiia</taxon>
        <taxon>Acidimicrobiales</taxon>
        <taxon>Microthrixaceae</taxon>
        <taxon>Candidatus Neomicrothrix</taxon>
    </lineage>
</organism>
<dbReference type="InterPro" id="IPR037038">
    <property type="entry name" value="HepT-like_sf"/>
</dbReference>
<accession>A0A936TBN5</accession>
<reference evidence="5 6" key="1">
    <citation type="submission" date="2020-10" db="EMBL/GenBank/DDBJ databases">
        <title>Connecting structure to function with the recovery of over 1000 high-quality activated sludge metagenome-assembled genomes encoding full-length rRNA genes using long-read sequencing.</title>
        <authorList>
            <person name="Singleton C.M."/>
            <person name="Petriglieri F."/>
            <person name="Kristensen J.M."/>
            <person name="Kirkegaard R.H."/>
            <person name="Michaelsen T.Y."/>
            <person name="Andersen M.H."/>
            <person name="Karst S.M."/>
            <person name="Dueholm M.S."/>
            <person name="Nielsen P.H."/>
            <person name="Albertsen M."/>
        </authorList>
    </citation>
    <scope>NUCLEOTIDE SEQUENCE [LARGE SCALE GENOMIC DNA]</scope>
    <source>
        <strain evidence="5">Lyne_18-Q3-R50-59_MAXAC.006</strain>
    </source>
</reference>
<sequence length="144" mass="15568">MTPVEPNPDVVIRRLRMMRDALDTLDGFRGVDVAQLNDDPVARAAVERLLQVIVGLAFDINAHLVAKTLGRSPETGRASFHDLVEAGVLDEALAATLAPSAGLRNVLVHHYVDLRMDLIADAVRTVGDGFPAYITAVARYLDPS</sequence>
<name>A0A936TBN5_9ACTN</name>
<dbReference type="EMBL" id="JADJZA010000001">
    <property type="protein sequence ID" value="MBK9295571.1"/>
    <property type="molecule type" value="Genomic_DNA"/>
</dbReference>
<dbReference type="GO" id="GO:0004540">
    <property type="term" value="F:RNA nuclease activity"/>
    <property type="evidence" value="ECO:0007669"/>
    <property type="project" value="InterPro"/>
</dbReference>
<gene>
    <name evidence="5" type="ORF">IPN02_01580</name>
</gene>
<evidence type="ECO:0000256" key="1">
    <source>
        <dbReference type="ARBA" id="ARBA00022649"/>
    </source>
</evidence>
<dbReference type="Pfam" id="PF01934">
    <property type="entry name" value="HepT-like"/>
    <property type="match status" value="1"/>
</dbReference>
<dbReference type="Gene3D" id="1.20.120.580">
    <property type="entry name" value="bsu32300-like"/>
    <property type="match status" value="1"/>
</dbReference>
<evidence type="ECO:0000256" key="3">
    <source>
        <dbReference type="ARBA" id="ARBA00022801"/>
    </source>
</evidence>
<evidence type="ECO:0000256" key="2">
    <source>
        <dbReference type="ARBA" id="ARBA00022722"/>
    </source>
</evidence>
<proteinExistence type="inferred from homology"/>
<comment type="similarity">
    <text evidence="4">Belongs to the HepT RNase toxin family.</text>
</comment>
<evidence type="ECO:0000256" key="4">
    <source>
        <dbReference type="ARBA" id="ARBA00024207"/>
    </source>
</evidence>
<protein>
    <submittedName>
        <fullName evidence="5">DUF86 domain-containing protein</fullName>
    </submittedName>
</protein>
<keyword evidence="3" id="KW-0378">Hydrolase</keyword>
<dbReference type="GO" id="GO:0016787">
    <property type="term" value="F:hydrolase activity"/>
    <property type="evidence" value="ECO:0007669"/>
    <property type="project" value="UniProtKB-KW"/>
</dbReference>
<evidence type="ECO:0000313" key="6">
    <source>
        <dbReference type="Proteomes" id="UP000727993"/>
    </source>
</evidence>
<keyword evidence="1" id="KW-1277">Toxin-antitoxin system</keyword>
<dbReference type="InterPro" id="IPR008201">
    <property type="entry name" value="HepT-like"/>
</dbReference>
<dbReference type="AlphaFoldDB" id="A0A936TBN5"/>
<keyword evidence="2" id="KW-0540">Nuclease</keyword>
<dbReference type="PANTHER" id="PTHR33397:SF5">
    <property type="entry name" value="RNASE YUTE-RELATED"/>
    <property type="match status" value="1"/>
</dbReference>
<dbReference type="Proteomes" id="UP000727993">
    <property type="component" value="Unassembled WGS sequence"/>
</dbReference>
<dbReference type="InterPro" id="IPR052379">
    <property type="entry name" value="Type_VII_TA_RNase"/>
</dbReference>
<dbReference type="PANTHER" id="PTHR33397">
    <property type="entry name" value="UPF0331 PROTEIN YUTE"/>
    <property type="match status" value="1"/>
</dbReference>
<evidence type="ECO:0000313" key="5">
    <source>
        <dbReference type="EMBL" id="MBK9295571.1"/>
    </source>
</evidence>